<dbReference type="PIRSF" id="PIRSF006078">
    <property type="entry name" value="GlxK"/>
    <property type="match status" value="1"/>
</dbReference>
<evidence type="ECO:0000256" key="4">
    <source>
        <dbReference type="PIRNR" id="PIRNR006078"/>
    </source>
</evidence>
<evidence type="ECO:0000256" key="1">
    <source>
        <dbReference type="ARBA" id="ARBA00006284"/>
    </source>
</evidence>
<dbReference type="GO" id="GO:0008887">
    <property type="term" value="F:glycerate kinase activity"/>
    <property type="evidence" value="ECO:0007669"/>
    <property type="project" value="UniProtKB-UniRule"/>
</dbReference>
<dbReference type="Gene3D" id="3.40.50.10350">
    <property type="entry name" value="Glycerate kinase, domain 1"/>
    <property type="match status" value="1"/>
</dbReference>
<evidence type="ECO:0000256" key="3">
    <source>
        <dbReference type="ARBA" id="ARBA00022777"/>
    </source>
</evidence>
<gene>
    <name evidence="5" type="ORF">CUN60_08335</name>
</gene>
<accession>A0A2I7N770</accession>
<dbReference type="SUPFAM" id="SSF110738">
    <property type="entry name" value="Glycerate kinase I"/>
    <property type="match status" value="1"/>
</dbReference>
<keyword evidence="2 4" id="KW-0808">Transferase</keyword>
<dbReference type="InterPro" id="IPR018193">
    <property type="entry name" value="Glyc_kinase_flavodox-like_fold"/>
</dbReference>
<dbReference type="OrthoDB" id="9774290at2"/>
<dbReference type="InterPro" id="IPR018197">
    <property type="entry name" value="Glycerate_kinase_RE-like"/>
</dbReference>
<name>A0A2I7N770_9NEIS</name>
<dbReference type="PANTHER" id="PTHR21599:SF0">
    <property type="entry name" value="GLYCERATE KINASE"/>
    <property type="match status" value="1"/>
</dbReference>
<evidence type="ECO:0000313" key="5">
    <source>
        <dbReference type="EMBL" id="AUR52302.1"/>
    </source>
</evidence>
<keyword evidence="6" id="KW-1185">Reference proteome</keyword>
<dbReference type="PANTHER" id="PTHR21599">
    <property type="entry name" value="GLYCERATE KINASE"/>
    <property type="match status" value="1"/>
</dbReference>
<evidence type="ECO:0000256" key="2">
    <source>
        <dbReference type="ARBA" id="ARBA00022679"/>
    </source>
</evidence>
<dbReference type="InterPro" id="IPR036129">
    <property type="entry name" value="Glycerate_kinase_sf"/>
</dbReference>
<evidence type="ECO:0000313" key="6">
    <source>
        <dbReference type="Proteomes" id="UP000236655"/>
    </source>
</evidence>
<dbReference type="RefSeq" id="WP_102951597.1">
    <property type="nucleotide sequence ID" value="NZ_CP024847.1"/>
</dbReference>
<organism evidence="5 6">
    <name type="scientific">Aquella oligotrophica</name>
    <dbReference type="NCBI Taxonomy" id="2067065"/>
    <lineage>
        <taxon>Bacteria</taxon>
        <taxon>Pseudomonadati</taxon>
        <taxon>Pseudomonadota</taxon>
        <taxon>Betaproteobacteria</taxon>
        <taxon>Neisseriales</taxon>
        <taxon>Neisseriaceae</taxon>
        <taxon>Aquella</taxon>
    </lineage>
</organism>
<dbReference type="Gene3D" id="3.90.1510.10">
    <property type="entry name" value="Glycerate kinase, domain 2"/>
    <property type="match status" value="1"/>
</dbReference>
<dbReference type="EMBL" id="CP024847">
    <property type="protein sequence ID" value="AUR52302.1"/>
    <property type="molecule type" value="Genomic_DNA"/>
</dbReference>
<dbReference type="Pfam" id="PF02595">
    <property type="entry name" value="Gly_kinase"/>
    <property type="match status" value="1"/>
</dbReference>
<dbReference type="KEGG" id="nba:CUN60_08335"/>
<reference evidence="6" key="1">
    <citation type="submission" date="2017-11" db="EMBL/GenBank/DDBJ databases">
        <authorList>
            <person name="Chan K.G."/>
            <person name="Lee L.S."/>
        </authorList>
    </citation>
    <scope>NUCLEOTIDE SEQUENCE [LARGE SCALE GENOMIC DNA]</scope>
    <source>
        <strain evidence="6">DSM 100970</strain>
    </source>
</reference>
<dbReference type="Proteomes" id="UP000236655">
    <property type="component" value="Chromosome"/>
</dbReference>
<dbReference type="InterPro" id="IPR004381">
    <property type="entry name" value="Glycerate_kinase"/>
</dbReference>
<keyword evidence="3 4" id="KW-0418">Kinase</keyword>
<protein>
    <submittedName>
        <fullName evidence="5">Glycerate kinase</fullName>
    </submittedName>
</protein>
<comment type="similarity">
    <text evidence="1 4">Belongs to the glycerate kinase type-1 family.</text>
</comment>
<dbReference type="NCBIfam" id="TIGR00045">
    <property type="entry name" value="glycerate kinase"/>
    <property type="match status" value="1"/>
</dbReference>
<dbReference type="AlphaFoldDB" id="A0A2I7N770"/>
<sequence>MKFLVCPDSFKDSMRSTVVCAQIINAITTVIPQAIAVGIPLSDGGQGFLDAIATALPATSVTCQVTGALVNNQVEAKYLLIDNNETAIFELATVAGLELLASDQRNPLFTTTYGMGELILHAINHYPLKKIIIGLGGSATNDGGVGMLQALGVKFTNINNHEIGFGGRALAEIKHIDLSGIDKRIFELSIEIACDVTNPLLGVNGATYVYGRQKGADTAAIYELENALTNYSQVLFKLTAQDYSNYPGAGAAGGTATGLLLLNGKITPGAEVIARYTELEKQISIADYVISGEGSVDEQTLYGKTINRIAQLCTKYDKPLLIFCGRSSGRIDYLYQNGVTAIFPISNGADDLSNSLLKGRENLYNCVINVCRLLHQVYNKRLTLVNLK</sequence>
<proteinExistence type="inferred from homology"/>
<dbReference type="GO" id="GO:0031388">
    <property type="term" value="P:organic acid phosphorylation"/>
    <property type="evidence" value="ECO:0007669"/>
    <property type="project" value="UniProtKB-UniRule"/>
</dbReference>